<reference evidence="7" key="1">
    <citation type="submission" date="2020-01" db="EMBL/GenBank/DDBJ databases">
        <authorList>
            <person name="Feng Z.H.Z."/>
        </authorList>
    </citation>
    <scope>NUCLEOTIDE SEQUENCE</scope>
    <source>
        <strain evidence="7">CBS107.38</strain>
    </source>
</reference>
<comment type="caution">
    <text evidence="7">The sequence shown here is derived from an EMBL/GenBank/DDBJ whole genome shotgun (WGS) entry which is preliminary data.</text>
</comment>
<dbReference type="PRINTS" id="PR00420">
    <property type="entry name" value="RNGMNOXGNASE"/>
</dbReference>
<evidence type="ECO:0000256" key="3">
    <source>
        <dbReference type="ARBA" id="ARBA00022827"/>
    </source>
</evidence>
<feature type="compositionally biased region" description="Polar residues" evidence="5">
    <location>
        <begin position="1"/>
        <end position="10"/>
    </location>
</feature>
<keyword evidence="3" id="KW-0274">FAD</keyword>
<feature type="region of interest" description="Disordered" evidence="5">
    <location>
        <begin position="1"/>
        <end position="26"/>
    </location>
</feature>
<dbReference type="AlphaFoldDB" id="A0A8H7B9A4"/>
<evidence type="ECO:0000256" key="4">
    <source>
        <dbReference type="ARBA" id="ARBA00023002"/>
    </source>
</evidence>
<dbReference type="GO" id="GO:0071949">
    <property type="term" value="F:FAD binding"/>
    <property type="evidence" value="ECO:0007669"/>
    <property type="project" value="InterPro"/>
</dbReference>
<keyword evidence="2" id="KW-0285">Flavoprotein</keyword>
<feature type="domain" description="FAD-binding" evidence="6">
    <location>
        <begin position="49"/>
        <end position="409"/>
    </location>
</feature>
<protein>
    <recommendedName>
        <fullName evidence="6">FAD-binding domain-containing protein</fullName>
    </recommendedName>
</protein>
<dbReference type="EMBL" id="JAAABM010000002">
    <property type="protein sequence ID" value="KAF7679749.1"/>
    <property type="molecule type" value="Genomic_DNA"/>
</dbReference>
<sequence length="592" mass="64558">MSTVSQSQTSRSEHGYEVRRPPQSFGGDVKEVEFGAFDHSGIPLDEEEWPVAIIGSSMVGMMTGILLGYHGIKSISFDRHPPSSTHPRAAGLNYRTVEILRQLGLEEVAKAESGKEFDIDAGMLVVERLVGGKVIAQVQENDPAEVKEVTPCTSWLWITQAMFEPLLRSNAGKFDCTQLYGKLVVHYEEDANGVLVVVQDLKTKEYKKLRAQYLVACDGNRSSTRVKEGIMLRGSGTLRDSLSMRIVGNLAPHLGTRSVHGVVYVLNSNISGGFRLEDQGKAAIVMVNRAGDRHNFPEGSVSPEEARKYVYELSGLPEDMELEVQTCSYWTMTSYNADRLQSHGGRVLIAGDAAHTMPPTGGLGGNTGIGDAHNLAWKLAFVLKGLASPALLETYTQERQPVDAFAVDQATKRFHNRVDHVQPSLAEEGNLTVELGYRYANGGVVHGNGHGAPSEEPFENPLAPSGTAGTRLPHVWLQYGDGYDKSVERVSTLDLVRRNLVLIATERDSPWLAAVRATASCGLAPIDAYELHETSAPYRDVAGALRQKCKLEMDEALLIRPDGFIAWRARSDGGHSDALQSALRQVLGIPSS</sequence>
<evidence type="ECO:0000256" key="2">
    <source>
        <dbReference type="ARBA" id="ARBA00022630"/>
    </source>
</evidence>
<feature type="compositionally biased region" description="Basic and acidic residues" evidence="5">
    <location>
        <begin position="11"/>
        <end position="20"/>
    </location>
</feature>
<dbReference type="InterPro" id="IPR002938">
    <property type="entry name" value="FAD-bd"/>
</dbReference>
<evidence type="ECO:0000313" key="8">
    <source>
        <dbReference type="Proteomes" id="UP000596902"/>
    </source>
</evidence>
<dbReference type="Gene3D" id="3.40.30.120">
    <property type="match status" value="1"/>
</dbReference>
<dbReference type="SUPFAM" id="SSF51905">
    <property type="entry name" value="FAD/NAD(P)-binding domain"/>
    <property type="match status" value="1"/>
</dbReference>
<name>A0A8H7B9A4_9PLEO</name>
<dbReference type="InterPro" id="IPR036188">
    <property type="entry name" value="FAD/NAD-bd_sf"/>
</dbReference>
<evidence type="ECO:0000259" key="6">
    <source>
        <dbReference type="Pfam" id="PF01494"/>
    </source>
</evidence>
<comment type="cofactor">
    <cofactor evidence="1">
        <name>FAD</name>
        <dbReference type="ChEBI" id="CHEBI:57692"/>
    </cofactor>
</comment>
<dbReference type="Proteomes" id="UP000596902">
    <property type="component" value="Unassembled WGS sequence"/>
</dbReference>
<dbReference type="Pfam" id="PF21274">
    <property type="entry name" value="Rng_hyd_C"/>
    <property type="match status" value="1"/>
</dbReference>
<dbReference type="PANTHER" id="PTHR43004:SF19">
    <property type="entry name" value="BINDING MONOOXYGENASE, PUTATIVE (JCVI)-RELATED"/>
    <property type="match status" value="1"/>
</dbReference>
<evidence type="ECO:0000313" key="7">
    <source>
        <dbReference type="EMBL" id="KAF7679749.1"/>
    </source>
</evidence>
<dbReference type="Gene3D" id="3.30.9.10">
    <property type="entry name" value="D-Amino Acid Oxidase, subunit A, domain 2"/>
    <property type="match status" value="1"/>
</dbReference>
<gene>
    <name evidence="7" type="ORF">GT037_001400</name>
</gene>
<dbReference type="RefSeq" id="XP_038789739.1">
    <property type="nucleotide sequence ID" value="XM_038926447.1"/>
</dbReference>
<keyword evidence="8" id="KW-1185">Reference proteome</keyword>
<organism evidence="7 8">
    <name type="scientific">Alternaria burnsii</name>
    <dbReference type="NCBI Taxonomy" id="1187904"/>
    <lineage>
        <taxon>Eukaryota</taxon>
        <taxon>Fungi</taxon>
        <taxon>Dikarya</taxon>
        <taxon>Ascomycota</taxon>
        <taxon>Pezizomycotina</taxon>
        <taxon>Dothideomycetes</taxon>
        <taxon>Pleosporomycetidae</taxon>
        <taxon>Pleosporales</taxon>
        <taxon>Pleosporineae</taxon>
        <taxon>Pleosporaceae</taxon>
        <taxon>Alternaria</taxon>
        <taxon>Alternaria sect. Alternaria</taxon>
    </lineage>
</organism>
<dbReference type="GeneID" id="62199625"/>
<proteinExistence type="predicted"/>
<evidence type="ECO:0000256" key="1">
    <source>
        <dbReference type="ARBA" id="ARBA00001974"/>
    </source>
</evidence>
<evidence type="ECO:0000256" key="5">
    <source>
        <dbReference type="SAM" id="MobiDB-lite"/>
    </source>
</evidence>
<dbReference type="Gene3D" id="3.50.50.60">
    <property type="entry name" value="FAD/NAD(P)-binding domain"/>
    <property type="match status" value="1"/>
</dbReference>
<dbReference type="GO" id="GO:0016709">
    <property type="term" value="F:oxidoreductase activity, acting on paired donors, with incorporation or reduction of molecular oxygen, NAD(P)H as one donor, and incorporation of one atom of oxygen"/>
    <property type="evidence" value="ECO:0007669"/>
    <property type="project" value="UniProtKB-ARBA"/>
</dbReference>
<dbReference type="Pfam" id="PF01494">
    <property type="entry name" value="FAD_binding_3"/>
    <property type="match status" value="1"/>
</dbReference>
<reference evidence="7" key="2">
    <citation type="submission" date="2020-08" db="EMBL/GenBank/DDBJ databases">
        <title>Draft Genome Sequence of Cumin Blight Pathogen Alternaria burnsii.</title>
        <authorList>
            <person name="Feng Z."/>
        </authorList>
    </citation>
    <scope>NUCLEOTIDE SEQUENCE</scope>
    <source>
        <strain evidence="7">CBS107.38</strain>
    </source>
</reference>
<dbReference type="PANTHER" id="PTHR43004">
    <property type="entry name" value="TRK SYSTEM POTASSIUM UPTAKE PROTEIN"/>
    <property type="match status" value="1"/>
</dbReference>
<dbReference type="InterPro" id="IPR050641">
    <property type="entry name" value="RIFMO-like"/>
</dbReference>
<keyword evidence="4" id="KW-0560">Oxidoreductase</keyword>
<accession>A0A8H7B9A4</accession>